<protein>
    <recommendedName>
        <fullName evidence="4 11">Trigger factor</fullName>
        <shortName evidence="11">TF</shortName>
        <ecNumber evidence="3 11">5.2.1.8</ecNumber>
    </recommendedName>
    <alternativeName>
        <fullName evidence="10 11">PPIase</fullName>
    </alternativeName>
</protein>
<dbReference type="InterPro" id="IPR036611">
    <property type="entry name" value="Trigger_fac_ribosome-bd_sf"/>
</dbReference>
<dbReference type="InterPro" id="IPR005215">
    <property type="entry name" value="Trig_fac"/>
</dbReference>
<evidence type="ECO:0000259" key="15">
    <source>
        <dbReference type="PROSITE" id="PS50059"/>
    </source>
</evidence>
<keyword evidence="6 11" id="KW-0697">Rotamase</keyword>
<comment type="subcellular location">
    <subcellularLocation>
        <location evidence="11">Cytoplasm</location>
    </subcellularLocation>
    <text evidence="11">About half TF is bound to the ribosome near the polypeptide exit tunnel while the other half is free in the cytoplasm.</text>
</comment>
<reference evidence="16 17" key="1">
    <citation type="submission" date="2019-02" db="EMBL/GenBank/DDBJ databases">
        <title>Prokaryotic population dynamics and viral predation in marine succession experiment using metagenomics: the confinement effect.</title>
        <authorList>
            <person name="Haro-Moreno J.M."/>
            <person name="Rodriguez-Valera F."/>
            <person name="Lopez-Perez M."/>
        </authorList>
    </citation>
    <scope>NUCLEOTIDE SEQUENCE [LARGE SCALE GENOMIC DNA]</scope>
    <source>
        <strain evidence="16">MED-G157</strain>
    </source>
</reference>
<dbReference type="PANTHER" id="PTHR30560:SF3">
    <property type="entry name" value="TRIGGER FACTOR-LIKE PROTEIN TIG, CHLOROPLASTIC"/>
    <property type="match status" value="1"/>
</dbReference>
<evidence type="ECO:0000256" key="13">
    <source>
        <dbReference type="RuleBase" id="RU003914"/>
    </source>
</evidence>
<dbReference type="InterPro" id="IPR008881">
    <property type="entry name" value="Trigger_fac_ribosome-bd_bac"/>
</dbReference>
<evidence type="ECO:0000256" key="8">
    <source>
        <dbReference type="ARBA" id="ARBA00023235"/>
    </source>
</evidence>
<evidence type="ECO:0000256" key="5">
    <source>
        <dbReference type="ARBA" id="ARBA00022618"/>
    </source>
</evidence>
<dbReference type="PROSITE" id="PS50059">
    <property type="entry name" value="FKBP_PPIASE"/>
    <property type="match status" value="1"/>
</dbReference>
<dbReference type="InterPro" id="IPR027304">
    <property type="entry name" value="Trigger_fact/SurA_dom_sf"/>
</dbReference>
<dbReference type="SUPFAM" id="SSF54534">
    <property type="entry name" value="FKBP-like"/>
    <property type="match status" value="1"/>
</dbReference>
<keyword evidence="9 11" id="KW-0131">Cell cycle</keyword>
<dbReference type="GO" id="GO:0044183">
    <property type="term" value="F:protein folding chaperone"/>
    <property type="evidence" value="ECO:0007669"/>
    <property type="project" value="TreeGrafter"/>
</dbReference>
<keyword evidence="7 11" id="KW-0143">Chaperone</keyword>
<keyword evidence="14" id="KW-0175">Coiled coil</keyword>
<evidence type="ECO:0000256" key="6">
    <source>
        <dbReference type="ARBA" id="ARBA00023110"/>
    </source>
</evidence>
<dbReference type="SUPFAM" id="SSF102735">
    <property type="entry name" value="Trigger factor ribosome-binding domain"/>
    <property type="match status" value="1"/>
</dbReference>
<dbReference type="GO" id="GO:0015031">
    <property type="term" value="P:protein transport"/>
    <property type="evidence" value="ECO:0007669"/>
    <property type="project" value="UniProtKB-UniRule"/>
</dbReference>
<comment type="caution">
    <text evidence="16">The sequence shown here is derived from an EMBL/GenBank/DDBJ whole genome shotgun (WGS) entry which is preliminary data.</text>
</comment>
<comment type="similarity">
    <text evidence="2 11 13">Belongs to the FKBP-type PPIase family. Tig subfamily.</text>
</comment>
<dbReference type="GO" id="GO:0005737">
    <property type="term" value="C:cytoplasm"/>
    <property type="evidence" value="ECO:0007669"/>
    <property type="project" value="UniProtKB-SubCell"/>
</dbReference>
<keyword evidence="11" id="KW-0963">Cytoplasm</keyword>
<dbReference type="InterPro" id="IPR001179">
    <property type="entry name" value="PPIase_FKBP_dom"/>
</dbReference>
<name>A0A520S150_9GAMM</name>
<evidence type="ECO:0000256" key="7">
    <source>
        <dbReference type="ARBA" id="ARBA00023186"/>
    </source>
</evidence>
<evidence type="ECO:0000313" key="17">
    <source>
        <dbReference type="Proteomes" id="UP000316199"/>
    </source>
</evidence>
<comment type="function">
    <text evidence="11">Involved in protein export. Acts as a chaperone by maintaining the newly synthesized protein in an open conformation. Functions as a peptidyl-prolyl cis-trans isomerase.</text>
</comment>
<keyword evidence="8 11" id="KW-0413">Isomerase</keyword>
<evidence type="ECO:0000256" key="1">
    <source>
        <dbReference type="ARBA" id="ARBA00000971"/>
    </source>
</evidence>
<accession>A0A520S150</accession>
<comment type="domain">
    <text evidence="11">Consists of 3 domains; the N-terminus binds the ribosome, the middle domain has PPIase activity, while the C-terminus has intrinsic chaperone activity on its own.</text>
</comment>
<dbReference type="Proteomes" id="UP000316199">
    <property type="component" value="Unassembled WGS sequence"/>
</dbReference>
<dbReference type="GO" id="GO:0003755">
    <property type="term" value="F:peptidyl-prolyl cis-trans isomerase activity"/>
    <property type="evidence" value="ECO:0007669"/>
    <property type="project" value="UniProtKB-UniRule"/>
</dbReference>
<dbReference type="EC" id="5.2.1.8" evidence="3 11"/>
<dbReference type="GO" id="GO:0043022">
    <property type="term" value="F:ribosome binding"/>
    <property type="evidence" value="ECO:0007669"/>
    <property type="project" value="TreeGrafter"/>
</dbReference>
<sequence>MQVTLETTEGLERKMRIHVPADQLERKVDEKLKEAAQRARLKGFRPGKVPMREVKRRFEPGIRQEVSSELVQQSFNDAVQQESVVPAGPPKIDDIVMLPGKDLEYTALFEVFPEVKPGDFSEVVIEQPISEVTEADLEMMIEKLREQRAEYNEVERKAIKGDKLNIDFEGFIDDEPFDGNKAEGSDLVIGSGSMIPGFEDGLVGCVAGDGKDLEVSFPDDYHVDDLAGKPAIFKVVVNSISESVKPDLDENFFKQFGIEEDGLEAFKIKVRDNMDKELVQAIKQRVTNQVMDGLISVTEVDVPKALVEREVERMRNETVQRYGGNNKIDPSLLPAEMFESQASRRVKLGLIINALVEQESIEVDDDRVTKAIENMASAYEDPKQVIEFYSKDEQQQNQIRAMVLEEQVVDLLLERSNIEEKNMSYEDVLKPLQPDEETTAD</sequence>
<dbReference type="PANTHER" id="PTHR30560">
    <property type="entry name" value="TRIGGER FACTOR CHAPERONE AND PEPTIDYL-PROLYL CIS/TRANS ISOMERASE"/>
    <property type="match status" value="1"/>
</dbReference>
<comment type="catalytic activity">
    <reaction evidence="1 11 12">
        <text>[protein]-peptidylproline (omega=180) = [protein]-peptidylproline (omega=0)</text>
        <dbReference type="Rhea" id="RHEA:16237"/>
        <dbReference type="Rhea" id="RHEA-COMP:10747"/>
        <dbReference type="Rhea" id="RHEA-COMP:10748"/>
        <dbReference type="ChEBI" id="CHEBI:83833"/>
        <dbReference type="ChEBI" id="CHEBI:83834"/>
        <dbReference type="EC" id="5.2.1.8"/>
    </reaction>
</comment>
<dbReference type="FunFam" id="3.10.50.40:FF:000001">
    <property type="entry name" value="Trigger factor"/>
    <property type="match status" value="1"/>
</dbReference>
<evidence type="ECO:0000256" key="4">
    <source>
        <dbReference type="ARBA" id="ARBA00016902"/>
    </source>
</evidence>
<evidence type="ECO:0000256" key="11">
    <source>
        <dbReference type="HAMAP-Rule" id="MF_00303"/>
    </source>
</evidence>
<evidence type="ECO:0000256" key="14">
    <source>
        <dbReference type="SAM" id="Coils"/>
    </source>
</evidence>
<evidence type="ECO:0000313" key="16">
    <source>
        <dbReference type="EMBL" id="RZO76188.1"/>
    </source>
</evidence>
<dbReference type="GO" id="GO:0051083">
    <property type="term" value="P:'de novo' cotranslational protein folding"/>
    <property type="evidence" value="ECO:0007669"/>
    <property type="project" value="TreeGrafter"/>
</dbReference>
<feature type="coiled-coil region" evidence="14">
    <location>
        <begin position="130"/>
        <end position="157"/>
    </location>
</feature>
<dbReference type="HAMAP" id="MF_00303">
    <property type="entry name" value="Trigger_factor_Tig"/>
    <property type="match status" value="1"/>
</dbReference>
<evidence type="ECO:0000256" key="12">
    <source>
        <dbReference type="PROSITE-ProRule" id="PRU00277"/>
    </source>
</evidence>
<dbReference type="Pfam" id="PF05698">
    <property type="entry name" value="Trigger_C"/>
    <property type="match status" value="1"/>
</dbReference>
<dbReference type="Gene3D" id="3.10.50.40">
    <property type="match status" value="1"/>
</dbReference>
<evidence type="ECO:0000256" key="10">
    <source>
        <dbReference type="ARBA" id="ARBA00029986"/>
    </source>
</evidence>
<dbReference type="Gene3D" id="1.10.3120.10">
    <property type="entry name" value="Trigger factor, C-terminal domain"/>
    <property type="match status" value="1"/>
</dbReference>
<dbReference type="InterPro" id="IPR008880">
    <property type="entry name" value="Trigger_fac_C"/>
</dbReference>
<evidence type="ECO:0000256" key="9">
    <source>
        <dbReference type="ARBA" id="ARBA00023306"/>
    </source>
</evidence>
<dbReference type="InterPro" id="IPR037041">
    <property type="entry name" value="Trigger_fac_C_sf"/>
</dbReference>
<feature type="domain" description="PPIase FKBP-type" evidence="15">
    <location>
        <begin position="161"/>
        <end position="221"/>
    </location>
</feature>
<dbReference type="Gene3D" id="3.30.70.1050">
    <property type="entry name" value="Trigger factor ribosome-binding domain"/>
    <property type="match status" value="1"/>
</dbReference>
<evidence type="ECO:0000256" key="2">
    <source>
        <dbReference type="ARBA" id="ARBA00005464"/>
    </source>
</evidence>
<proteinExistence type="inferred from homology"/>
<evidence type="ECO:0000256" key="3">
    <source>
        <dbReference type="ARBA" id="ARBA00013194"/>
    </source>
</evidence>
<gene>
    <name evidence="11" type="primary">tig</name>
    <name evidence="16" type="ORF">EVA68_05035</name>
</gene>
<dbReference type="AlphaFoldDB" id="A0A520S150"/>
<dbReference type="SUPFAM" id="SSF109998">
    <property type="entry name" value="Triger factor/SurA peptide-binding domain-like"/>
    <property type="match status" value="1"/>
</dbReference>
<dbReference type="EMBL" id="SHAG01000016">
    <property type="protein sequence ID" value="RZO76188.1"/>
    <property type="molecule type" value="Genomic_DNA"/>
</dbReference>
<dbReference type="Pfam" id="PF05697">
    <property type="entry name" value="Trigger_N"/>
    <property type="match status" value="1"/>
</dbReference>
<dbReference type="GO" id="GO:0043335">
    <property type="term" value="P:protein unfolding"/>
    <property type="evidence" value="ECO:0007669"/>
    <property type="project" value="TreeGrafter"/>
</dbReference>
<organism evidence="16 17">
    <name type="scientific">OM182 bacterium</name>
    <dbReference type="NCBI Taxonomy" id="2510334"/>
    <lineage>
        <taxon>Bacteria</taxon>
        <taxon>Pseudomonadati</taxon>
        <taxon>Pseudomonadota</taxon>
        <taxon>Gammaproteobacteria</taxon>
        <taxon>OMG group</taxon>
        <taxon>OM182 clade</taxon>
    </lineage>
</organism>
<dbReference type="GO" id="GO:0051301">
    <property type="term" value="P:cell division"/>
    <property type="evidence" value="ECO:0007669"/>
    <property type="project" value="UniProtKB-KW"/>
</dbReference>
<dbReference type="NCBIfam" id="TIGR00115">
    <property type="entry name" value="tig"/>
    <property type="match status" value="1"/>
</dbReference>
<dbReference type="InterPro" id="IPR046357">
    <property type="entry name" value="PPIase_dom_sf"/>
</dbReference>
<keyword evidence="5 11" id="KW-0132">Cell division</keyword>
<dbReference type="PIRSF" id="PIRSF003095">
    <property type="entry name" value="Trigger_factor"/>
    <property type="match status" value="1"/>
</dbReference>
<dbReference type="Pfam" id="PF00254">
    <property type="entry name" value="FKBP_C"/>
    <property type="match status" value="1"/>
</dbReference>